<dbReference type="EMBL" id="CAFBMX010000007">
    <property type="protein sequence ID" value="CAB4936116.1"/>
    <property type="molecule type" value="Genomic_DNA"/>
</dbReference>
<gene>
    <name evidence="1" type="ORF">UFOPK3674_01486</name>
</gene>
<reference evidence="1" key="1">
    <citation type="submission" date="2020-05" db="EMBL/GenBank/DDBJ databases">
        <authorList>
            <person name="Chiriac C."/>
            <person name="Salcher M."/>
            <person name="Ghai R."/>
            <person name="Kavagutti S V."/>
        </authorList>
    </citation>
    <scope>NUCLEOTIDE SEQUENCE</scope>
</reference>
<dbReference type="PANTHER" id="PTHR41368:SF1">
    <property type="entry name" value="PROTEIN YGHO"/>
    <property type="match status" value="1"/>
</dbReference>
<dbReference type="AlphaFoldDB" id="A0A6J7IZ44"/>
<dbReference type="Gene3D" id="3.40.630.30">
    <property type="match status" value="1"/>
</dbReference>
<dbReference type="InterPro" id="IPR016181">
    <property type="entry name" value="Acyl_CoA_acyltransferase"/>
</dbReference>
<dbReference type="InterPro" id="IPR039968">
    <property type="entry name" value="BcerS-like"/>
</dbReference>
<sequence>MSVAVSPVESRCDRRAFVNLPFRLHATEPQWIPPLKLERHLFLSRRVNAYFKHAEAQLFLARRDGRVVGRISAQIDHAFNAHHGNRWGMFGFLEFENDQEILDALLATAEDWLKARGRDRMVGPMDFAMNDESGVIVEGGDREPLIRQPWQPPYYLERSEQAGLEKAVDLLMWELYVGDRSKMLPVIGDLAQTAQTDHGIRIRHMTRRSLRRDLDVFGEIYNEAWKRNWGFVPYSKRDLDAYAQELQLVFDPAWFMVAERESDGKPVGIAITIPDINQVLQRMNGRLLPLGWLAFLRRRRIMDRLRVGFLGVLPEFQHAGVAALLYVAHFDMAAVHRISGGEMGWILETNTAMNRGMEAMGGRVVKRYRVFERRFEADAEPAWPRDAKVWKPRRTDHSTQG</sequence>
<proteinExistence type="predicted"/>
<dbReference type="PANTHER" id="PTHR41368">
    <property type="entry name" value="PROTEIN YGHO"/>
    <property type="match status" value="1"/>
</dbReference>
<name>A0A6J7IZ44_9ZZZZ</name>
<evidence type="ECO:0000313" key="1">
    <source>
        <dbReference type="EMBL" id="CAB4936116.1"/>
    </source>
</evidence>
<accession>A0A6J7IZ44</accession>
<protein>
    <submittedName>
        <fullName evidence="1">Unannotated protein</fullName>
    </submittedName>
</protein>
<dbReference type="SUPFAM" id="SSF55729">
    <property type="entry name" value="Acyl-CoA N-acyltransferases (Nat)"/>
    <property type="match status" value="1"/>
</dbReference>
<organism evidence="1">
    <name type="scientific">freshwater metagenome</name>
    <dbReference type="NCBI Taxonomy" id="449393"/>
    <lineage>
        <taxon>unclassified sequences</taxon>
        <taxon>metagenomes</taxon>
        <taxon>ecological metagenomes</taxon>
    </lineage>
</organism>